<dbReference type="CDD" id="cd00377">
    <property type="entry name" value="ICL_PEPM"/>
    <property type="match status" value="1"/>
</dbReference>
<dbReference type="InterPro" id="IPR040442">
    <property type="entry name" value="Pyrv_kinase-like_dom_sf"/>
</dbReference>
<dbReference type="Proteomes" id="UP000838749">
    <property type="component" value="Unassembled WGS sequence"/>
</dbReference>
<protein>
    <submittedName>
        <fullName evidence="1">2-methylisocitrate lyase</fullName>
        <ecNumber evidence="1">4.1.3.30</ecNumber>
    </submittedName>
</protein>
<comment type="caution">
    <text evidence="1">The sequence shown here is derived from an EMBL/GenBank/DDBJ whole genome shotgun (WGS) entry which is preliminary data.</text>
</comment>
<keyword evidence="2" id="KW-1185">Reference proteome</keyword>
<dbReference type="SUPFAM" id="SSF57884">
    <property type="entry name" value="Ada DNA repair protein, N-terminal domain (N-Ada 10)"/>
    <property type="match status" value="1"/>
</dbReference>
<dbReference type="Gene3D" id="3.20.20.60">
    <property type="entry name" value="Phosphoenolpyruvate-binding domains"/>
    <property type="match status" value="1"/>
</dbReference>
<keyword evidence="1" id="KW-0456">Lyase</keyword>
<dbReference type="GO" id="GO:0046421">
    <property type="term" value="F:methylisocitrate lyase activity"/>
    <property type="evidence" value="ECO:0007669"/>
    <property type="project" value="UniProtKB-EC"/>
</dbReference>
<dbReference type="PANTHER" id="PTHR42905:SF16">
    <property type="entry name" value="CARBOXYPHOSPHONOENOLPYRUVATE PHOSPHONOMUTASE-LIKE PROTEIN (AFU_ORTHOLOGUE AFUA_5G07230)"/>
    <property type="match status" value="1"/>
</dbReference>
<dbReference type="InterPro" id="IPR035451">
    <property type="entry name" value="Ada-like_dom_sf"/>
</dbReference>
<dbReference type="InterPro" id="IPR015813">
    <property type="entry name" value="Pyrv/PenolPyrv_kinase-like_dom"/>
</dbReference>
<organism evidence="1 2">
    <name type="scientific">Paenibacillus pseudetheri</name>
    <dbReference type="NCBI Taxonomy" id="2897682"/>
    <lineage>
        <taxon>Bacteria</taxon>
        <taxon>Bacillati</taxon>
        <taxon>Bacillota</taxon>
        <taxon>Bacilli</taxon>
        <taxon>Bacillales</taxon>
        <taxon>Paenibacillaceae</taxon>
        <taxon>Paenibacillus</taxon>
    </lineage>
</organism>
<dbReference type="SUPFAM" id="SSF51621">
    <property type="entry name" value="Phosphoenolpyruvate/pyruvate domain"/>
    <property type="match status" value="1"/>
</dbReference>
<evidence type="ECO:0000313" key="1">
    <source>
        <dbReference type="EMBL" id="CAH1059372.1"/>
    </source>
</evidence>
<sequence length="324" mass="36315">MNRNDYDYFKSLHDQENPLMLYNCWDVASANAIEKAGSKAIATSSFAMADAWGYSDGEQLSFEQLLWSVSRIAEHVSVPLTVDIEGGYAVNEESLANNIEQLFQLDICGINFEDQKVNHPNDELWAIEEQSHRIRTIHQVAAKLQKSVFINARTDLFFKNGKHSLDLVNEAIERTSAYAAAGADGIFIPGLTDRNLIEYFVQQSPLPVNVMVMDGMISNVELQELGVKITGIMCRPTCPAKKPYKENCEFFATAKEALLASYRPCKRCQPLSNPTKKSHSVLGSCRFNRGPERGLVGRISWRKTSGIQVYGARKRNFSCSCKVE</sequence>
<dbReference type="InterPro" id="IPR039556">
    <property type="entry name" value="ICL/PEPM"/>
</dbReference>
<proteinExistence type="predicted"/>
<dbReference type="PANTHER" id="PTHR42905">
    <property type="entry name" value="PHOSPHOENOLPYRUVATE CARBOXYLASE"/>
    <property type="match status" value="1"/>
</dbReference>
<reference evidence="1" key="1">
    <citation type="submission" date="2021-12" db="EMBL/GenBank/DDBJ databases">
        <authorList>
            <person name="Criscuolo A."/>
        </authorList>
    </citation>
    <scope>NUCLEOTIDE SEQUENCE</scope>
    <source>
        <strain evidence="1">CIP111894</strain>
    </source>
</reference>
<accession>A0ABN8FQ88</accession>
<gene>
    <name evidence="1" type="primary">prpB</name>
    <name evidence="1" type="ORF">PAECIP111894_05578</name>
</gene>
<dbReference type="Gene3D" id="3.40.10.10">
    <property type="entry name" value="DNA Methylphosphotriester Repair Domain"/>
    <property type="match status" value="1"/>
</dbReference>
<dbReference type="EC" id="4.1.3.30" evidence="1"/>
<name>A0ABN8FQ88_9BACL</name>
<dbReference type="Pfam" id="PF13714">
    <property type="entry name" value="PEP_mutase"/>
    <property type="match status" value="1"/>
</dbReference>
<evidence type="ECO:0000313" key="2">
    <source>
        <dbReference type="Proteomes" id="UP000838749"/>
    </source>
</evidence>
<dbReference type="EMBL" id="CAKMAB010000054">
    <property type="protein sequence ID" value="CAH1059372.1"/>
    <property type="molecule type" value="Genomic_DNA"/>
</dbReference>